<sequence length="229" mass="24053">MNGGGTPLQRVRVWDLPTRVFHWLLASAVIALVITAKVGGNAMVWHFRLGYLVLALLAFRLLWGLVGGRWSRFVHFLYGPGSVFAYLRGHAGPGGHFEVGHSPVGALSVFALLAVLSAQVGTGLVADDEIANQGPLYRFVSGDTSATATDWHTGAGQWLIIGLAVLHVLAIVFYRVAKGRNLVGPMLSGDKQLPAGTPASADRLAQRALAVLLLALCAGGAAWVASLGG</sequence>
<dbReference type="RefSeq" id="WP_250198182.1">
    <property type="nucleotide sequence ID" value="NZ_CP097636.1"/>
</dbReference>
<feature type="transmembrane region" description="Helical" evidence="6">
    <location>
        <begin position="51"/>
        <end position="70"/>
    </location>
</feature>
<evidence type="ECO:0000313" key="8">
    <source>
        <dbReference type="EMBL" id="URI09972.1"/>
    </source>
</evidence>
<dbReference type="EMBL" id="CP097636">
    <property type="protein sequence ID" value="URI09972.1"/>
    <property type="molecule type" value="Genomic_DNA"/>
</dbReference>
<dbReference type="PANTHER" id="PTHR30485:SF2">
    <property type="entry name" value="BLL0597 PROTEIN"/>
    <property type="match status" value="1"/>
</dbReference>
<feature type="transmembrane region" description="Helical" evidence="6">
    <location>
        <begin position="208"/>
        <end position="226"/>
    </location>
</feature>
<dbReference type="InterPro" id="IPR051542">
    <property type="entry name" value="Hydrogenase_cytochrome"/>
</dbReference>
<name>A0ABY4SDI6_AQUTE</name>
<keyword evidence="5 6" id="KW-0472">Membrane</keyword>
<evidence type="ECO:0000256" key="6">
    <source>
        <dbReference type="SAM" id="Phobius"/>
    </source>
</evidence>
<evidence type="ECO:0000256" key="3">
    <source>
        <dbReference type="ARBA" id="ARBA00022692"/>
    </source>
</evidence>
<comment type="subcellular location">
    <subcellularLocation>
        <location evidence="1">Cell membrane</location>
        <topology evidence="1">Multi-pass membrane protein</topology>
    </subcellularLocation>
</comment>
<feature type="domain" description="Cytochrome b561 bacterial/Ni-hydrogenase" evidence="7">
    <location>
        <begin position="13"/>
        <end position="189"/>
    </location>
</feature>
<evidence type="ECO:0000256" key="2">
    <source>
        <dbReference type="ARBA" id="ARBA00022475"/>
    </source>
</evidence>
<dbReference type="SUPFAM" id="SSF81342">
    <property type="entry name" value="Transmembrane di-heme cytochromes"/>
    <property type="match status" value="1"/>
</dbReference>
<gene>
    <name evidence="8" type="ORF">MW290_31025</name>
</gene>
<evidence type="ECO:0000256" key="4">
    <source>
        <dbReference type="ARBA" id="ARBA00022989"/>
    </source>
</evidence>
<organism evidence="8 9">
    <name type="scientific">Aquincola tertiaricarbonis</name>
    <dbReference type="NCBI Taxonomy" id="391953"/>
    <lineage>
        <taxon>Bacteria</taxon>
        <taxon>Pseudomonadati</taxon>
        <taxon>Pseudomonadota</taxon>
        <taxon>Betaproteobacteria</taxon>
        <taxon>Burkholderiales</taxon>
        <taxon>Sphaerotilaceae</taxon>
        <taxon>Aquincola</taxon>
    </lineage>
</organism>
<dbReference type="InterPro" id="IPR016174">
    <property type="entry name" value="Di-haem_cyt_TM"/>
</dbReference>
<evidence type="ECO:0000256" key="1">
    <source>
        <dbReference type="ARBA" id="ARBA00004651"/>
    </source>
</evidence>
<dbReference type="Gene3D" id="1.20.950.20">
    <property type="entry name" value="Transmembrane di-heme cytochromes, Chain C"/>
    <property type="match status" value="1"/>
</dbReference>
<dbReference type="InterPro" id="IPR011577">
    <property type="entry name" value="Cyt_b561_bac/Ni-Hgenase"/>
</dbReference>
<keyword evidence="2" id="KW-1003">Cell membrane</keyword>
<protein>
    <submittedName>
        <fullName evidence="8">Cytochrome b/b6 domain-containing protein</fullName>
    </submittedName>
</protein>
<evidence type="ECO:0000256" key="5">
    <source>
        <dbReference type="ARBA" id="ARBA00023136"/>
    </source>
</evidence>
<keyword evidence="3 6" id="KW-0812">Transmembrane</keyword>
<keyword evidence="4 6" id="KW-1133">Transmembrane helix</keyword>
<dbReference type="Proteomes" id="UP001056201">
    <property type="component" value="Chromosome 2"/>
</dbReference>
<proteinExistence type="predicted"/>
<reference evidence="8" key="1">
    <citation type="submission" date="2022-05" db="EMBL/GenBank/DDBJ databases">
        <title>An RpoN-dependent PEP-CTERM gene is involved in floc formation of an Aquincola tertiaricarbonis strain.</title>
        <authorList>
            <person name="Qiu D."/>
            <person name="Xia M."/>
        </authorList>
    </citation>
    <scope>NUCLEOTIDE SEQUENCE</scope>
    <source>
        <strain evidence="8">RN12</strain>
    </source>
</reference>
<dbReference type="Pfam" id="PF01292">
    <property type="entry name" value="Ni_hydr_CYTB"/>
    <property type="match status" value="1"/>
</dbReference>
<accession>A0ABY4SDI6</accession>
<feature type="transmembrane region" description="Helical" evidence="6">
    <location>
        <begin position="20"/>
        <end position="39"/>
    </location>
</feature>
<evidence type="ECO:0000259" key="7">
    <source>
        <dbReference type="Pfam" id="PF01292"/>
    </source>
</evidence>
<dbReference type="PANTHER" id="PTHR30485">
    <property type="entry name" value="NI/FE-HYDROGENASE 1 B-TYPE CYTOCHROME SUBUNIT"/>
    <property type="match status" value="1"/>
</dbReference>
<feature type="transmembrane region" description="Helical" evidence="6">
    <location>
        <begin position="158"/>
        <end position="177"/>
    </location>
</feature>
<evidence type="ECO:0000313" key="9">
    <source>
        <dbReference type="Proteomes" id="UP001056201"/>
    </source>
</evidence>
<keyword evidence="9" id="KW-1185">Reference proteome</keyword>